<dbReference type="GO" id="GO:0043093">
    <property type="term" value="P:FtsZ-dependent cytokinesis"/>
    <property type="evidence" value="ECO:0007669"/>
    <property type="project" value="UniProtKB-UniRule"/>
</dbReference>
<evidence type="ECO:0000313" key="12">
    <source>
        <dbReference type="Proteomes" id="UP000267342"/>
    </source>
</evidence>
<evidence type="ECO:0000256" key="9">
    <source>
        <dbReference type="NCBIfam" id="TIGR02209"/>
    </source>
</evidence>
<dbReference type="NCBIfam" id="TIGR02209">
    <property type="entry name" value="ftsL_broad"/>
    <property type="match status" value="1"/>
</dbReference>
<keyword evidence="5 8" id="KW-1133">Transmembrane helix</keyword>
<feature type="coiled-coil region" evidence="10">
    <location>
        <begin position="52"/>
        <end position="79"/>
    </location>
</feature>
<dbReference type="Pfam" id="PF04999">
    <property type="entry name" value="FtsL"/>
    <property type="match status" value="1"/>
</dbReference>
<evidence type="ECO:0000256" key="6">
    <source>
        <dbReference type="ARBA" id="ARBA00023136"/>
    </source>
</evidence>
<keyword evidence="6 8" id="KW-0472">Membrane</keyword>
<evidence type="ECO:0000256" key="10">
    <source>
        <dbReference type="SAM" id="Coils"/>
    </source>
</evidence>
<dbReference type="AlphaFoldDB" id="A0A348HDG7"/>
<keyword evidence="12" id="KW-1185">Reference proteome</keyword>
<keyword evidence="3 8" id="KW-0132">Cell division</keyword>
<evidence type="ECO:0000256" key="3">
    <source>
        <dbReference type="ARBA" id="ARBA00022618"/>
    </source>
</evidence>
<evidence type="ECO:0000256" key="4">
    <source>
        <dbReference type="ARBA" id="ARBA00022692"/>
    </source>
</evidence>
<comment type="subunit">
    <text evidence="8">Part of a complex composed of FtsB, FtsL and FtsQ.</text>
</comment>
<dbReference type="PANTHER" id="PTHR37479">
    <property type="entry name" value="CELL DIVISION PROTEIN FTSL"/>
    <property type="match status" value="1"/>
</dbReference>
<dbReference type="InterPro" id="IPR011922">
    <property type="entry name" value="Cell_div_FtsL"/>
</dbReference>
<keyword evidence="8" id="KW-0997">Cell inner membrane</keyword>
<dbReference type="Proteomes" id="UP000267342">
    <property type="component" value="Chromosome"/>
</dbReference>
<sequence>MVKTQTQEQSPLHRLHRFTARLFFGASLVSIFVMFCAVLVTAFVITTTTHQTRDQYRRLQRLEREQDELQANWTRLRLEEGTHSSPSRIEVEARNRLMMHVPQTRELEVLAP</sequence>
<dbReference type="STRING" id="1123510.GCA_000620025_02259"/>
<comment type="subcellular location">
    <subcellularLocation>
        <location evidence="8">Cell inner membrane</location>
        <topology evidence="8">Single-pass type II membrane protein</topology>
    </subcellularLocation>
    <subcellularLocation>
        <location evidence="1">Cell membrane</location>
        <topology evidence="1">Single-pass type II membrane protein</topology>
    </subcellularLocation>
    <text evidence="8">Localizes to the division septum where it forms a ring structure.</text>
</comment>
<keyword evidence="7 8" id="KW-0131">Cell cycle</keyword>
<gene>
    <name evidence="8" type="primary">ftsL</name>
    <name evidence="11" type="ORF">ZBT109_0896</name>
</gene>
<accession>A0A348HDG7</accession>
<reference evidence="11 12" key="1">
    <citation type="submission" date="2018-09" db="EMBL/GenBank/DDBJ databases">
        <title>Zymobacter palmae IAM14233 (=T109) whole genome analysis.</title>
        <authorList>
            <person name="Yanase H."/>
        </authorList>
    </citation>
    <scope>NUCLEOTIDE SEQUENCE [LARGE SCALE GENOMIC DNA]</scope>
    <source>
        <strain evidence="11 12">IAM14233</strain>
    </source>
</reference>
<dbReference type="EMBL" id="AP018933">
    <property type="protein sequence ID" value="BBG29669.1"/>
    <property type="molecule type" value="Genomic_DNA"/>
</dbReference>
<evidence type="ECO:0000256" key="2">
    <source>
        <dbReference type="ARBA" id="ARBA00022475"/>
    </source>
</evidence>
<dbReference type="HAMAP" id="MF_00910">
    <property type="entry name" value="FtsL"/>
    <property type="match status" value="1"/>
</dbReference>
<dbReference type="GO" id="GO:0005886">
    <property type="term" value="C:plasma membrane"/>
    <property type="evidence" value="ECO:0007669"/>
    <property type="project" value="UniProtKB-SubCell"/>
</dbReference>
<name>A0A348HDG7_9GAMM</name>
<keyword evidence="10" id="KW-0175">Coiled coil</keyword>
<evidence type="ECO:0000256" key="8">
    <source>
        <dbReference type="HAMAP-Rule" id="MF_00910"/>
    </source>
</evidence>
<dbReference type="GO" id="GO:0032153">
    <property type="term" value="C:cell division site"/>
    <property type="evidence" value="ECO:0007669"/>
    <property type="project" value="UniProtKB-UniRule"/>
</dbReference>
<evidence type="ECO:0000313" key="11">
    <source>
        <dbReference type="EMBL" id="BBG29669.1"/>
    </source>
</evidence>
<proteinExistence type="inferred from homology"/>
<feature type="transmembrane region" description="Helical" evidence="8">
    <location>
        <begin position="21"/>
        <end position="45"/>
    </location>
</feature>
<comment type="similarity">
    <text evidence="8">Belongs to the FtsL family.</text>
</comment>
<protein>
    <recommendedName>
        <fullName evidence="8 9">Cell division protein FtsL</fullName>
    </recommendedName>
</protein>
<evidence type="ECO:0000256" key="7">
    <source>
        <dbReference type="ARBA" id="ARBA00023306"/>
    </source>
</evidence>
<keyword evidence="2 8" id="KW-1003">Cell membrane</keyword>
<evidence type="ECO:0000256" key="5">
    <source>
        <dbReference type="ARBA" id="ARBA00022989"/>
    </source>
</evidence>
<dbReference type="KEGG" id="zpl:ZBT109_0896"/>
<evidence type="ECO:0000256" key="1">
    <source>
        <dbReference type="ARBA" id="ARBA00004401"/>
    </source>
</evidence>
<comment type="function">
    <text evidence="8">Essential cell division protein. May link together the upstream cell division proteins, which are predominantly cytoplasmic, with the downstream cell division proteins, which are predominantly periplasmic.</text>
</comment>
<keyword evidence="4 8" id="KW-0812">Transmembrane</keyword>
<dbReference type="PANTHER" id="PTHR37479:SF1">
    <property type="entry name" value="CELL DIVISION PROTEIN FTSL"/>
    <property type="match status" value="1"/>
</dbReference>
<organism evidence="11 12">
    <name type="scientific">Zymobacter palmae</name>
    <dbReference type="NCBI Taxonomy" id="33074"/>
    <lineage>
        <taxon>Bacteria</taxon>
        <taxon>Pseudomonadati</taxon>
        <taxon>Pseudomonadota</taxon>
        <taxon>Gammaproteobacteria</taxon>
        <taxon>Oceanospirillales</taxon>
        <taxon>Halomonadaceae</taxon>
        <taxon>Zymobacter group</taxon>
        <taxon>Zymobacter</taxon>
    </lineage>
</organism>
<dbReference type="RefSeq" id="WP_197714366.1">
    <property type="nucleotide sequence ID" value="NZ_AP018933.1"/>
</dbReference>